<comment type="caution">
    <text evidence="1">The sequence shown here is derived from an EMBL/GenBank/DDBJ whole genome shotgun (WGS) entry which is preliminary data.</text>
</comment>
<dbReference type="InterPro" id="IPR008767">
    <property type="entry name" value="Phage_SPP1_head-tail_adaptor"/>
</dbReference>
<organism evidence="1 2">
    <name type="scientific">Methyloligella solikamskensis</name>
    <dbReference type="NCBI Taxonomy" id="1177756"/>
    <lineage>
        <taxon>Bacteria</taxon>
        <taxon>Pseudomonadati</taxon>
        <taxon>Pseudomonadota</taxon>
        <taxon>Alphaproteobacteria</taxon>
        <taxon>Hyphomicrobiales</taxon>
        <taxon>Hyphomicrobiaceae</taxon>
        <taxon>Methyloligella</taxon>
    </lineage>
</organism>
<gene>
    <name evidence="1" type="ORF">ACFQ2F_06640</name>
</gene>
<protein>
    <submittedName>
        <fullName evidence="1">Phage head closure protein</fullName>
    </submittedName>
</protein>
<evidence type="ECO:0000313" key="2">
    <source>
        <dbReference type="Proteomes" id="UP001597102"/>
    </source>
</evidence>
<dbReference type="EMBL" id="JBHTJO010000001">
    <property type="protein sequence ID" value="MFD0986773.1"/>
    <property type="molecule type" value="Genomic_DNA"/>
</dbReference>
<dbReference type="Gene3D" id="2.40.10.270">
    <property type="entry name" value="Bacteriophage SPP1 head-tail adaptor protein"/>
    <property type="match status" value="1"/>
</dbReference>
<dbReference type="Pfam" id="PF05521">
    <property type="entry name" value="Phage_HCP"/>
    <property type="match status" value="1"/>
</dbReference>
<evidence type="ECO:0000313" key="1">
    <source>
        <dbReference type="EMBL" id="MFD0986773.1"/>
    </source>
</evidence>
<proteinExistence type="predicted"/>
<dbReference type="RefSeq" id="WP_379087523.1">
    <property type="nucleotide sequence ID" value="NZ_JBHTJO010000001.1"/>
</dbReference>
<reference evidence="2" key="1">
    <citation type="journal article" date="2019" name="Int. J. Syst. Evol. Microbiol.">
        <title>The Global Catalogue of Microorganisms (GCM) 10K type strain sequencing project: providing services to taxonomists for standard genome sequencing and annotation.</title>
        <authorList>
            <consortium name="The Broad Institute Genomics Platform"/>
            <consortium name="The Broad Institute Genome Sequencing Center for Infectious Disease"/>
            <person name="Wu L."/>
            <person name="Ma J."/>
        </authorList>
    </citation>
    <scope>NUCLEOTIDE SEQUENCE [LARGE SCALE GENOMIC DNA]</scope>
    <source>
        <strain evidence="2">CCUG 61697</strain>
    </source>
</reference>
<dbReference type="NCBIfam" id="TIGR01563">
    <property type="entry name" value="gp16_SPP1"/>
    <property type="match status" value="1"/>
</dbReference>
<name>A0ABW3J918_9HYPH</name>
<keyword evidence="2" id="KW-1185">Reference proteome</keyword>
<accession>A0ABW3J918</accession>
<dbReference type="InterPro" id="IPR038666">
    <property type="entry name" value="SSP1_head-tail_sf"/>
</dbReference>
<sequence>MSGVSAGALRHRLTLEERVKVDDGGGGFSESWDTVTTLWGAIRPVRGDEQLVAGRLAGNVSHLITLRYREGVVPEMRFRQGDRLFEIHAVIDPDERKCWLRCSCEERGL</sequence>
<dbReference type="Proteomes" id="UP001597102">
    <property type="component" value="Unassembled WGS sequence"/>
</dbReference>